<keyword evidence="10" id="KW-0560">Oxidoreductase</keyword>
<dbReference type="AlphaFoldDB" id="A0A085A5Q4"/>
<dbReference type="SUPFAM" id="SSF52218">
    <property type="entry name" value="Flavoproteins"/>
    <property type="match status" value="1"/>
</dbReference>
<dbReference type="Proteomes" id="UP000028630">
    <property type="component" value="Unassembled WGS sequence"/>
</dbReference>
<dbReference type="InterPro" id="IPR001226">
    <property type="entry name" value="Flavodoxin_CS"/>
</dbReference>
<dbReference type="OrthoDB" id="359268at2"/>
<keyword evidence="7 8" id="KW-0249">Electron transport</keyword>
<dbReference type="EMBL" id="JMTB01000089">
    <property type="protein sequence ID" value="KFC05549.1"/>
    <property type="molecule type" value="Genomic_DNA"/>
</dbReference>
<dbReference type="NCBIfam" id="NF006739">
    <property type="entry name" value="PRK09267.1-5"/>
    <property type="match status" value="1"/>
</dbReference>
<feature type="domain" description="Flavodoxin-like" evidence="9">
    <location>
        <begin position="3"/>
        <end position="165"/>
    </location>
</feature>
<comment type="function">
    <text evidence="2 8">Low-potential electron donor to a number of redox enzymes.</text>
</comment>
<dbReference type="Gene3D" id="3.40.50.360">
    <property type="match status" value="1"/>
</dbReference>
<dbReference type="GO" id="GO:0010181">
    <property type="term" value="F:FMN binding"/>
    <property type="evidence" value="ECO:0007669"/>
    <property type="project" value="UniProtKB-UniRule"/>
</dbReference>
<reference evidence="11" key="1">
    <citation type="submission" date="2014-05" db="EMBL/GenBank/DDBJ databases">
        <title>ATOL: Assembling a taxonomically balanced genome-scale reconstruction of the evolutionary history of the Enterobacteriaceae.</title>
        <authorList>
            <person name="Plunkett G. III"/>
            <person name="Neeno-Eckwall E.C."/>
            <person name="Glasner J.D."/>
            <person name="Perna N.T."/>
        </authorList>
    </citation>
    <scope>NUCLEOTIDE SEQUENCE [LARGE SCALE GENOMIC DNA]</scope>
    <source>
        <strain evidence="11">ATCC 49490</strain>
    </source>
</reference>
<evidence type="ECO:0000256" key="6">
    <source>
        <dbReference type="ARBA" id="ARBA00022643"/>
    </source>
</evidence>
<keyword evidence="5 8" id="KW-0285">Flavoprotein</keyword>
<dbReference type="FunFam" id="3.40.50.360:FF:000006">
    <property type="entry name" value="Flavodoxin"/>
    <property type="match status" value="1"/>
</dbReference>
<dbReference type="PROSITE" id="PS00201">
    <property type="entry name" value="FLAVODOXIN"/>
    <property type="match status" value="1"/>
</dbReference>
<evidence type="ECO:0000256" key="8">
    <source>
        <dbReference type="PIRNR" id="PIRNR038996"/>
    </source>
</evidence>
<evidence type="ECO:0000256" key="4">
    <source>
        <dbReference type="ARBA" id="ARBA00022448"/>
    </source>
</evidence>
<evidence type="ECO:0000259" key="9">
    <source>
        <dbReference type="PROSITE" id="PS50902"/>
    </source>
</evidence>
<comment type="similarity">
    <text evidence="3 8">Belongs to the flavodoxin family.</text>
</comment>
<dbReference type="RefSeq" id="WP_038158068.1">
    <property type="nucleotide sequence ID" value="NZ_JMTB01000089.1"/>
</dbReference>
<dbReference type="GO" id="GO:0016491">
    <property type="term" value="F:oxidoreductase activity"/>
    <property type="evidence" value="ECO:0007669"/>
    <property type="project" value="UniProtKB-KW"/>
</dbReference>
<evidence type="ECO:0000256" key="2">
    <source>
        <dbReference type="ARBA" id="ARBA00003297"/>
    </source>
</evidence>
<comment type="caution">
    <text evidence="10">The sequence shown here is derived from an EMBL/GenBank/DDBJ whole genome shotgun (WGS) entry which is preliminary data.</text>
</comment>
<dbReference type="InterPro" id="IPR010086">
    <property type="entry name" value="Flavodoxin_lc"/>
</dbReference>
<dbReference type="NCBIfam" id="TIGR01752">
    <property type="entry name" value="flav_long"/>
    <property type="match status" value="1"/>
</dbReference>
<dbReference type="NCBIfam" id="NF009023">
    <property type="entry name" value="PRK12359.1"/>
    <property type="match status" value="1"/>
</dbReference>
<proteinExistence type="inferred from homology"/>
<sequence>MKIGLFYGSSTCYTEMAAEKIRDIIGNELVTLHNVKDDSPVLMEQYDVLILGIPTWDFGEIQEDWEAVWDQLDTLNLQGKIVALYGMGDQLGYGEWFLDALGMLHDKLAMKGVTFIGYWPTEGYEFTSPKPIIADGQLFVGLALDETNQYDLSDERIQSWCEQILGEMAEQFA</sequence>
<keyword evidence="11" id="KW-1185">Reference proteome</keyword>
<keyword evidence="4 8" id="KW-0813">Transport</keyword>
<comment type="cofactor">
    <cofactor evidence="1 8">
        <name>FMN</name>
        <dbReference type="ChEBI" id="CHEBI:58210"/>
    </cofactor>
</comment>
<dbReference type="PANTHER" id="PTHR42809">
    <property type="entry name" value="FLAVODOXIN 2"/>
    <property type="match status" value="1"/>
</dbReference>
<evidence type="ECO:0000256" key="3">
    <source>
        <dbReference type="ARBA" id="ARBA00005267"/>
    </source>
</evidence>
<evidence type="ECO:0000256" key="7">
    <source>
        <dbReference type="ARBA" id="ARBA00022982"/>
    </source>
</evidence>
<dbReference type="PIRSF" id="PIRSF038996">
    <property type="entry name" value="FldA"/>
    <property type="match status" value="1"/>
</dbReference>
<organism evidence="10 11">
    <name type="scientific">Trabulsiella guamensis ATCC 49490</name>
    <dbReference type="NCBI Taxonomy" id="1005994"/>
    <lineage>
        <taxon>Bacteria</taxon>
        <taxon>Pseudomonadati</taxon>
        <taxon>Pseudomonadota</taxon>
        <taxon>Gammaproteobacteria</taxon>
        <taxon>Enterobacterales</taxon>
        <taxon>Enterobacteriaceae</taxon>
        <taxon>Trabulsiella</taxon>
    </lineage>
</organism>
<dbReference type="InterPro" id="IPR029039">
    <property type="entry name" value="Flavoprotein-like_sf"/>
</dbReference>
<dbReference type="InterPro" id="IPR050619">
    <property type="entry name" value="Flavodoxin"/>
</dbReference>
<dbReference type="InterPro" id="IPR008254">
    <property type="entry name" value="Flavodoxin/NO_synth"/>
</dbReference>
<protein>
    <recommendedName>
        <fullName evidence="8">Flavodoxin</fullName>
    </recommendedName>
</protein>
<dbReference type="PANTHER" id="PTHR42809:SF3">
    <property type="entry name" value="FLAVODOXIN 2"/>
    <property type="match status" value="1"/>
</dbReference>
<dbReference type="eggNOG" id="COG0716">
    <property type="taxonomic scope" value="Bacteria"/>
</dbReference>
<evidence type="ECO:0000256" key="1">
    <source>
        <dbReference type="ARBA" id="ARBA00001917"/>
    </source>
</evidence>
<keyword evidence="6 8" id="KW-0288">FMN</keyword>
<evidence type="ECO:0000313" key="11">
    <source>
        <dbReference type="Proteomes" id="UP000028630"/>
    </source>
</evidence>
<accession>A0A085A5Q4</accession>
<dbReference type="PROSITE" id="PS50902">
    <property type="entry name" value="FLAVODOXIN_LIKE"/>
    <property type="match status" value="1"/>
</dbReference>
<dbReference type="Pfam" id="PF00258">
    <property type="entry name" value="Flavodoxin_1"/>
    <property type="match status" value="1"/>
</dbReference>
<name>A0A085A5Q4_9ENTR</name>
<dbReference type="GO" id="GO:0009055">
    <property type="term" value="F:electron transfer activity"/>
    <property type="evidence" value="ECO:0007669"/>
    <property type="project" value="UniProtKB-UniRule"/>
</dbReference>
<evidence type="ECO:0000313" key="10">
    <source>
        <dbReference type="EMBL" id="KFC05549.1"/>
    </source>
</evidence>
<gene>
    <name evidence="10" type="ORF">GTGU_02816</name>
</gene>
<evidence type="ECO:0000256" key="5">
    <source>
        <dbReference type="ARBA" id="ARBA00022630"/>
    </source>
</evidence>